<keyword evidence="3" id="KW-1185">Reference proteome</keyword>
<dbReference type="AlphaFoldDB" id="M7BYM3"/>
<organism evidence="2 3">
    <name type="scientific">Chelonia mydas</name>
    <name type="common">Green sea-turtle</name>
    <name type="synonym">Chelonia agassizi</name>
    <dbReference type="NCBI Taxonomy" id="8469"/>
    <lineage>
        <taxon>Eukaryota</taxon>
        <taxon>Metazoa</taxon>
        <taxon>Chordata</taxon>
        <taxon>Craniata</taxon>
        <taxon>Vertebrata</taxon>
        <taxon>Euteleostomi</taxon>
        <taxon>Archelosauria</taxon>
        <taxon>Testudinata</taxon>
        <taxon>Testudines</taxon>
        <taxon>Cryptodira</taxon>
        <taxon>Durocryptodira</taxon>
        <taxon>Americhelydia</taxon>
        <taxon>Chelonioidea</taxon>
        <taxon>Cheloniidae</taxon>
        <taxon>Chelonia</taxon>
    </lineage>
</organism>
<name>M7BYM3_CHEMY</name>
<proteinExistence type="predicted"/>
<evidence type="ECO:0000256" key="1">
    <source>
        <dbReference type="SAM" id="MobiDB-lite"/>
    </source>
</evidence>
<accession>M7BYM3</accession>
<evidence type="ECO:0000313" key="3">
    <source>
        <dbReference type="Proteomes" id="UP000031443"/>
    </source>
</evidence>
<sequence>MQTLLPQPALRLSDTRERGISAQTLTPLPHGGTLLPLPVRRTPAKQSPGTATLAGNHAREQSASSPRAHACVGAIPLRPVTPVGEKRKVLWNTGHVRSSDAMTRRKDHHAMKTTNQSCEQGCQFGRTRVIVGQSPLLTHRNGNAGMPAKITVFVYQHSLTP</sequence>
<dbReference type="Proteomes" id="UP000031443">
    <property type="component" value="Unassembled WGS sequence"/>
</dbReference>
<dbReference type="EMBL" id="KB523138">
    <property type="protein sequence ID" value="EMP37188.1"/>
    <property type="molecule type" value="Genomic_DNA"/>
</dbReference>
<gene>
    <name evidence="2" type="ORF">UY3_05719</name>
</gene>
<evidence type="ECO:0000313" key="2">
    <source>
        <dbReference type="EMBL" id="EMP37188.1"/>
    </source>
</evidence>
<reference evidence="3" key="1">
    <citation type="journal article" date="2013" name="Nat. Genet.">
        <title>The draft genomes of soft-shell turtle and green sea turtle yield insights into the development and evolution of the turtle-specific body plan.</title>
        <authorList>
            <person name="Wang Z."/>
            <person name="Pascual-Anaya J."/>
            <person name="Zadissa A."/>
            <person name="Li W."/>
            <person name="Niimura Y."/>
            <person name="Huang Z."/>
            <person name="Li C."/>
            <person name="White S."/>
            <person name="Xiong Z."/>
            <person name="Fang D."/>
            <person name="Wang B."/>
            <person name="Ming Y."/>
            <person name="Chen Y."/>
            <person name="Zheng Y."/>
            <person name="Kuraku S."/>
            <person name="Pignatelli M."/>
            <person name="Herrero J."/>
            <person name="Beal K."/>
            <person name="Nozawa M."/>
            <person name="Li Q."/>
            <person name="Wang J."/>
            <person name="Zhang H."/>
            <person name="Yu L."/>
            <person name="Shigenobu S."/>
            <person name="Wang J."/>
            <person name="Liu J."/>
            <person name="Flicek P."/>
            <person name="Searle S."/>
            <person name="Wang J."/>
            <person name="Kuratani S."/>
            <person name="Yin Y."/>
            <person name="Aken B."/>
            <person name="Zhang G."/>
            <person name="Irie N."/>
        </authorList>
    </citation>
    <scope>NUCLEOTIDE SEQUENCE [LARGE SCALE GENOMIC DNA]</scope>
</reference>
<protein>
    <submittedName>
        <fullName evidence="2">Uncharacterized protein</fullName>
    </submittedName>
</protein>
<feature type="region of interest" description="Disordered" evidence="1">
    <location>
        <begin position="43"/>
        <end position="67"/>
    </location>
</feature>